<comment type="caution">
    <text evidence="5">The sequence shown here is derived from an EMBL/GenBank/DDBJ whole genome shotgun (WGS) entry which is preliminary data.</text>
</comment>
<organism evidence="5 6">
    <name type="scientific">Mycolicibacterium holsaticum</name>
    <dbReference type="NCBI Taxonomy" id="152142"/>
    <lineage>
        <taxon>Bacteria</taxon>
        <taxon>Bacillati</taxon>
        <taxon>Actinomycetota</taxon>
        <taxon>Actinomycetes</taxon>
        <taxon>Mycobacteriales</taxon>
        <taxon>Mycobacteriaceae</taxon>
        <taxon>Mycolicibacterium</taxon>
    </lineage>
</organism>
<dbReference type="PANTHER" id="PTHR43884">
    <property type="entry name" value="ACYL-COA DEHYDROGENASE"/>
    <property type="match status" value="1"/>
</dbReference>
<dbReference type="Pfam" id="PF00441">
    <property type="entry name" value="Acyl-CoA_dh_1"/>
    <property type="match status" value="1"/>
</dbReference>
<evidence type="ECO:0000313" key="6">
    <source>
        <dbReference type="Proteomes" id="UP000094243"/>
    </source>
</evidence>
<evidence type="ECO:0000256" key="3">
    <source>
        <dbReference type="ARBA" id="ARBA00023002"/>
    </source>
</evidence>
<evidence type="ECO:0000313" key="5">
    <source>
        <dbReference type="EMBL" id="ODQ96359.1"/>
    </source>
</evidence>
<evidence type="ECO:0000256" key="1">
    <source>
        <dbReference type="ARBA" id="ARBA00022630"/>
    </source>
</evidence>
<name>A0A1E3S2K5_9MYCO</name>
<feature type="domain" description="Acyl-CoA dehydrogenase/oxidase C-terminal" evidence="4">
    <location>
        <begin position="148"/>
        <end position="269"/>
    </location>
</feature>
<keyword evidence="6" id="KW-1185">Reference proteome</keyword>
<accession>A0A1E3S2K5</accession>
<dbReference type="SUPFAM" id="SSF47203">
    <property type="entry name" value="Acyl-CoA dehydrogenase C-terminal domain-like"/>
    <property type="match status" value="1"/>
</dbReference>
<gene>
    <name evidence="5" type="ORF">BHQ17_01410</name>
</gene>
<keyword evidence="2" id="KW-0274">FAD</keyword>
<dbReference type="GO" id="GO:0003995">
    <property type="term" value="F:acyl-CoA dehydrogenase activity"/>
    <property type="evidence" value="ECO:0007669"/>
    <property type="project" value="TreeGrafter"/>
</dbReference>
<proteinExistence type="predicted"/>
<dbReference type="EMBL" id="MIGZ01000004">
    <property type="protein sequence ID" value="ODQ96359.1"/>
    <property type="molecule type" value="Genomic_DNA"/>
</dbReference>
<dbReference type="AlphaFoldDB" id="A0A1E3S2K5"/>
<protein>
    <recommendedName>
        <fullName evidence="4">Acyl-CoA dehydrogenase/oxidase C-terminal domain-containing protein</fullName>
    </recommendedName>
</protein>
<evidence type="ECO:0000259" key="4">
    <source>
        <dbReference type="Pfam" id="PF00441"/>
    </source>
</evidence>
<dbReference type="Gene3D" id="1.20.140.10">
    <property type="entry name" value="Butyryl-CoA Dehydrogenase, subunit A, domain 3"/>
    <property type="match status" value="1"/>
</dbReference>
<dbReference type="PANTHER" id="PTHR43884:SF20">
    <property type="entry name" value="ACYL-COA DEHYDROGENASE FADE28"/>
    <property type="match status" value="1"/>
</dbReference>
<evidence type="ECO:0000256" key="2">
    <source>
        <dbReference type="ARBA" id="ARBA00022827"/>
    </source>
</evidence>
<sequence>MHDAVEIVREIGRAAASVPAGETDLLGDWLLRQAGLPAVPDLLAVAQGNASDDMRLIRDGDKVMLSGTAHRVAWASRSGRLVALVSDSAANFVVCVSFKRLTITPGESLAGESRDAVTADAVTLTTDEIAAAPQLEGVELRARGAATRTLMIQGAVDVVVELVSGYCAMRKQFGRRLRDFQVVGHQLALMRERATLVSAAAELASAALDGSGSWEDAATAKIVAGEVAGQIAKTAHQLHGAIGVSEEYILHRYTRRLWAWRDEYGGEDEWATRLGATLVDRGPNKLWPWIVS</sequence>
<dbReference type="Proteomes" id="UP000094243">
    <property type="component" value="Unassembled WGS sequence"/>
</dbReference>
<keyword evidence="3" id="KW-0560">Oxidoreductase</keyword>
<dbReference type="InterPro" id="IPR036250">
    <property type="entry name" value="AcylCo_DH-like_C"/>
</dbReference>
<keyword evidence="1" id="KW-0285">Flavoprotein</keyword>
<dbReference type="InterPro" id="IPR009075">
    <property type="entry name" value="AcylCo_DH/oxidase_C"/>
</dbReference>
<reference evidence="6" key="1">
    <citation type="submission" date="2016-09" db="EMBL/GenBank/DDBJ databases">
        <authorList>
            <person name="Greninger A.L."/>
            <person name="Jerome K.R."/>
            <person name="Mcnair B."/>
            <person name="Wallis C."/>
            <person name="Fang F."/>
        </authorList>
    </citation>
    <scope>NUCLEOTIDE SEQUENCE [LARGE SCALE GENOMIC DNA]</scope>
    <source>
        <strain evidence="6">M7</strain>
    </source>
</reference>